<dbReference type="InterPro" id="IPR017972">
    <property type="entry name" value="Cyt_P450_CS"/>
</dbReference>
<dbReference type="InterPro" id="IPR001128">
    <property type="entry name" value="Cyt_P450"/>
</dbReference>
<evidence type="ECO:0000256" key="8">
    <source>
        <dbReference type="RuleBase" id="RU000461"/>
    </source>
</evidence>
<organism evidence="9 10">
    <name type="scientific">Nocardioides salarius</name>
    <dbReference type="NCBI Taxonomy" id="374513"/>
    <lineage>
        <taxon>Bacteria</taxon>
        <taxon>Bacillati</taxon>
        <taxon>Actinomycetota</taxon>
        <taxon>Actinomycetes</taxon>
        <taxon>Propionibacteriales</taxon>
        <taxon>Nocardioidaceae</taxon>
        <taxon>Nocardioides</taxon>
    </lineage>
</organism>
<dbReference type="PANTHER" id="PTHR46696:SF5">
    <property type="entry name" value="CYTOCHROME P450 BJ-1"/>
    <property type="match status" value="1"/>
</dbReference>
<dbReference type="SUPFAM" id="SSF48264">
    <property type="entry name" value="Cytochrome P450"/>
    <property type="match status" value="1"/>
</dbReference>
<protein>
    <recommendedName>
        <fullName evidence="11">Cytochrome P450</fullName>
    </recommendedName>
</protein>
<accession>A0ABS2M7E8</accession>
<comment type="similarity">
    <text evidence="2 8">Belongs to the cytochrome P450 family.</text>
</comment>
<evidence type="ECO:0000256" key="1">
    <source>
        <dbReference type="ARBA" id="ARBA00001971"/>
    </source>
</evidence>
<evidence type="ECO:0000313" key="9">
    <source>
        <dbReference type="EMBL" id="MBM7507080.1"/>
    </source>
</evidence>
<evidence type="ECO:0000256" key="2">
    <source>
        <dbReference type="ARBA" id="ARBA00010617"/>
    </source>
</evidence>
<evidence type="ECO:0000256" key="3">
    <source>
        <dbReference type="ARBA" id="ARBA00022617"/>
    </source>
</evidence>
<comment type="cofactor">
    <cofactor evidence="1">
        <name>heme</name>
        <dbReference type="ChEBI" id="CHEBI:30413"/>
    </cofactor>
</comment>
<gene>
    <name evidence="9" type="ORF">JOE61_000894</name>
</gene>
<comment type="caution">
    <text evidence="9">The sequence shown here is derived from an EMBL/GenBank/DDBJ whole genome shotgun (WGS) entry which is preliminary data.</text>
</comment>
<dbReference type="CDD" id="cd00302">
    <property type="entry name" value="cytochrome_P450"/>
    <property type="match status" value="1"/>
</dbReference>
<dbReference type="RefSeq" id="WP_193667800.1">
    <property type="nucleotide sequence ID" value="NZ_JACDTV010000003.1"/>
</dbReference>
<dbReference type="Proteomes" id="UP000732378">
    <property type="component" value="Unassembled WGS sequence"/>
</dbReference>
<keyword evidence="4 8" id="KW-0479">Metal-binding</keyword>
<dbReference type="Gene3D" id="1.10.630.10">
    <property type="entry name" value="Cytochrome P450"/>
    <property type="match status" value="1"/>
</dbReference>
<dbReference type="InterPro" id="IPR036396">
    <property type="entry name" value="Cyt_P450_sf"/>
</dbReference>
<keyword evidence="3 8" id="KW-0349">Heme</keyword>
<evidence type="ECO:0000256" key="6">
    <source>
        <dbReference type="ARBA" id="ARBA00023004"/>
    </source>
</evidence>
<dbReference type="Pfam" id="PF00067">
    <property type="entry name" value="p450"/>
    <property type="match status" value="1"/>
</dbReference>
<evidence type="ECO:0000256" key="4">
    <source>
        <dbReference type="ARBA" id="ARBA00022723"/>
    </source>
</evidence>
<evidence type="ECO:0000256" key="7">
    <source>
        <dbReference type="ARBA" id="ARBA00023033"/>
    </source>
</evidence>
<keyword evidence="7 8" id="KW-0503">Monooxygenase</keyword>
<keyword evidence="5 8" id="KW-0560">Oxidoreductase</keyword>
<dbReference type="PANTHER" id="PTHR46696">
    <property type="entry name" value="P450, PUTATIVE (EUROFUNG)-RELATED"/>
    <property type="match status" value="1"/>
</dbReference>
<dbReference type="EMBL" id="JAFBBZ010000001">
    <property type="protein sequence ID" value="MBM7507080.1"/>
    <property type="molecule type" value="Genomic_DNA"/>
</dbReference>
<keyword evidence="6 8" id="KW-0408">Iron</keyword>
<reference evidence="9 10" key="1">
    <citation type="submission" date="2021-01" db="EMBL/GenBank/DDBJ databases">
        <title>Sequencing the genomes of 1000 actinobacteria strains.</title>
        <authorList>
            <person name="Klenk H.-P."/>
        </authorList>
    </citation>
    <scope>NUCLEOTIDE SEQUENCE [LARGE SCALE GENOMIC DNA]</scope>
    <source>
        <strain evidence="9 10">DSM 18239</strain>
    </source>
</reference>
<evidence type="ECO:0000313" key="10">
    <source>
        <dbReference type="Proteomes" id="UP000732378"/>
    </source>
</evidence>
<proteinExistence type="inferred from homology"/>
<evidence type="ECO:0008006" key="11">
    <source>
        <dbReference type="Google" id="ProtNLM"/>
    </source>
</evidence>
<evidence type="ECO:0000256" key="5">
    <source>
        <dbReference type="ARBA" id="ARBA00023002"/>
    </source>
</evidence>
<keyword evidence="10" id="KW-1185">Reference proteome</keyword>
<sequence length="370" mass="39199">MTSALEHGTEDTPGRLGAVLRAAGNDRPRALGRHGPWVATTLDQARTVLTDPATYDFPVDVSRRAVRRAEMRGRSPHGVVAPLSHERAAGAAVVLRTELDLELARTAGAQHDAMALLRRPVARSTTAATLPALAAADRDRVADAVLDWVDALGPVIASPRPLPAWSRARRSEDGARHRLETLLDQLGAAEPPGTATVLAAGTQVPVAAGAWLLVGLAERPEVQDRLHTGGLAPVQVVWEVLRVAPPTWVTARVTRRETTLAGVRLPEGGVVLVSPLLLGRLADLVPAGECDRGAERVVLDPGRWDDATARPGAWLPFGAGPHACPGRTVGLAQLTELTSWAAAHRLDLVSPAYVDQSRGIFPRPALVEIS</sequence>
<dbReference type="PROSITE" id="PS00086">
    <property type="entry name" value="CYTOCHROME_P450"/>
    <property type="match status" value="1"/>
</dbReference>
<name>A0ABS2M7E8_9ACTN</name>